<dbReference type="EMBL" id="JAAMFM010000004">
    <property type="protein sequence ID" value="NVM94298.1"/>
    <property type="molecule type" value="Genomic_DNA"/>
</dbReference>
<sequence length="378" mass="40107">MITALQSAQSKRTAMPVPTARETVLELRGVSVDYGSLRVLQDVNLSVGSGELIALLGPSGSGKTTIIRSIAGFIQPSGGEIVLRGNDLAAVAINRRNIGMVFQSYALFPHLSVAENIAYPLRVQKKGRAQIRSRVDELVDLVQLSGHAHKRPSGLSGGQQQRVALARALAMDPELLLLDEPLSNLDANLRREVGEEIRRLQQRTGTTAIMVTHDRQEAFGMADRIAVLRGGRIEQLDTPDAIYRRPATSFMASFVGDANLLSGKVLAVDSNGSVVTTDAGPIRTNDIAAAGAEVTLLVRPEDIQLTPVDDKIGALVATVNETFYYGSSTVVQLTANGVSLQALVTGSLADRVHSGDQVALQMASADVVVVANDVDAAS</sequence>
<evidence type="ECO:0000313" key="6">
    <source>
        <dbReference type="EMBL" id="NVM94298.1"/>
    </source>
</evidence>
<comment type="caution">
    <text evidence="6">The sequence shown here is derived from an EMBL/GenBank/DDBJ whole genome shotgun (WGS) entry which is preliminary data.</text>
</comment>
<dbReference type="Gene3D" id="3.40.50.300">
    <property type="entry name" value="P-loop containing nucleotide triphosphate hydrolases"/>
    <property type="match status" value="1"/>
</dbReference>
<dbReference type="InterPro" id="IPR003593">
    <property type="entry name" value="AAA+_ATPase"/>
</dbReference>
<evidence type="ECO:0000256" key="2">
    <source>
        <dbReference type="ARBA" id="ARBA00022741"/>
    </source>
</evidence>
<dbReference type="EC" id="7.6.2.9" evidence="4"/>
<evidence type="ECO:0000256" key="3">
    <source>
        <dbReference type="ARBA" id="ARBA00022840"/>
    </source>
</evidence>
<gene>
    <name evidence="6" type="ORF">G6034_05125</name>
</gene>
<dbReference type="GO" id="GO:0016887">
    <property type="term" value="F:ATP hydrolysis activity"/>
    <property type="evidence" value="ECO:0007669"/>
    <property type="project" value="InterPro"/>
</dbReference>
<dbReference type="GO" id="GO:0015418">
    <property type="term" value="F:ABC-type quaternary ammonium compound transporting activity"/>
    <property type="evidence" value="ECO:0007669"/>
    <property type="project" value="UniProtKB-EC"/>
</dbReference>
<evidence type="ECO:0000259" key="5">
    <source>
        <dbReference type="PROSITE" id="PS50893"/>
    </source>
</evidence>
<dbReference type="Gene3D" id="2.40.50.140">
    <property type="entry name" value="Nucleic acid-binding proteins"/>
    <property type="match status" value="1"/>
</dbReference>
<dbReference type="AlphaFoldDB" id="A0A7Y7LZ25"/>
<protein>
    <recommendedName>
        <fullName evidence="4">ABC-type quaternary amine transporter</fullName>
        <ecNumber evidence="4">7.6.2.9</ecNumber>
    </recommendedName>
</protein>
<dbReference type="InterPro" id="IPR050093">
    <property type="entry name" value="ABC_SmlMolc_Importer"/>
</dbReference>
<keyword evidence="1" id="KW-0813">Transport</keyword>
<evidence type="ECO:0000256" key="4">
    <source>
        <dbReference type="ARBA" id="ARBA00066388"/>
    </source>
</evidence>
<name>A0A7Y7LZ25_9MICC</name>
<accession>A0A7Y7LZ25</accession>
<dbReference type="PANTHER" id="PTHR42781">
    <property type="entry name" value="SPERMIDINE/PUTRESCINE IMPORT ATP-BINDING PROTEIN POTA"/>
    <property type="match status" value="1"/>
</dbReference>
<evidence type="ECO:0000256" key="1">
    <source>
        <dbReference type="ARBA" id="ARBA00022448"/>
    </source>
</evidence>
<dbReference type="SMART" id="SM00382">
    <property type="entry name" value="AAA"/>
    <property type="match status" value="1"/>
</dbReference>
<dbReference type="InterPro" id="IPR013611">
    <property type="entry name" value="Transp-assoc_OB_typ2"/>
</dbReference>
<dbReference type="Gene3D" id="2.40.50.100">
    <property type="match status" value="1"/>
</dbReference>
<keyword evidence="3 6" id="KW-0067">ATP-binding</keyword>
<keyword evidence="2" id="KW-0547">Nucleotide-binding</keyword>
<evidence type="ECO:0000313" key="7">
    <source>
        <dbReference type="Proteomes" id="UP000543556"/>
    </source>
</evidence>
<dbReference type="InterPro" id="IPR008995">
    <property type="entry name" value="Mo/tungstate-bd_C_term_dom"/>
</dbReference>
<dbReference type="InterPro" id="IPR012340">
    <property type="entry name" value="NA-bd_OB-fold"/>
</dbReference>
<dbReference type="SUPFAM" id="SSF50331">
    <property type="entry name" value="MOP-like"/>
    <property type="match status" value="1"/>
</dbReference>
<dbReference type="Pfam" id="PF08402">
    <property type="entry name" value="TOBE_2"/>
    <property type="match status" value="1"/>
</dbReference>
<dbReference type="InterPro" id="IPR003439">
    <property type="entry name" value="ABC_transporter-like_ATP-bd"/>
</dbReference>
<dbReference type="PROSITE" id="PS00211">
    <property type="entry name" value="ABC_TRANSPORTER_1"/>
    <property type="match status" value="1"/>
</dbReference>
<feature type="domain" description="ABC transporter" evidence="5">
    <location>
        <begin position="25"/>
        <end position="255"/>
    </location>
</feature>
<dbReference type="Proteomes" id="UP000543556">
    <property type="component" value="Unassembled WGS sequence"/>
</dbReference>
<reference evidence="6 7" key="1">
    <citation type="submission" date="2020-02" db="EMBL/GenBank/DDBJ databases">
        <title>Genome sequence of strain AETb3-4.</title>
        <authorList>
            <person name="Gao J."/>
            <person name="Zhang X."/>
        </authorList>
    </citation>
    <scope>NUCLEOTIDE SEQUENCE [LARGE SCALE GENOMIC DNA]</scope>
    <source>
        <strain evidence="6 7">AETb3-4</strain>
    </source>
</reference>
<dbReference type="InterPro" id="IPR017871">
    <property type="entry name" value="ABC_transporter-like_CS"/>
</dbReference>
<dbReference type="GO" id="GO:0005524">
    <property type="term" value="F:ATP binding"/>
    <property type="evidence" value="ECO:0007669"/>
    <property type="project" value="UniProtKB-KW"/>
</dbReference>
<keyword evidence="7" id="KW-1185">Reference proteome</keyword>
<dbReference type="FunFam" id="3.40.50.300:FF:000425">
    <property type="entry name" value="Probable ABC transporter, ATP-binding subunit"/>
    <property type="match status" value="1"/>
</dbReference>
<dbReference type="RefSeq" id="WP_176634011.1">
    <property type="nucleotide sequence ID" value="NZ_JAAMFM010000004.1"/>
</dbReference>
<dbReference type="InterPro" id="IPR027417">
    <property type="entry name" value="P-loop_NTPase"/>
</dbReference>
<dbReference type="GO" id="GO:0043190">
    <property type="term" value="C:ATP-binding cassette (ABC) transporter complex"/>
    <property type="evidence" value="ECO:0007669"/>
    <property type="project" value="InterPro"/>
</dbReference>
<dbReference type="PANTHER" id="PTHR42781:SF4">
    <property type="entry name" value="SPERMIDINE_PUTRESCINE IMPORT ATP-BINDING PROTEIN POTA"/>
    <property type="match status" value="1"/>
</dbReference>
<dbReference type="PROSITE" id="PS50893">
    <property type="entry name" value="ABC_TRANSPORTER_2"/>
    <property type="match status" value="1"/>
</dbReference>
<organism evidence="6 7">
    <name type="scientific">Arthrobacter wenxiniae</name>
    <dbReference type="NCBI Taxonomy" id="2713570"/>
    <lineage>
        <taxon>Bacteria</taxon>
        <taxon>Bacillati</taxon>
        <taxon>Actinomycetota</taxon>
        <taxon>Actinomycetes</taxon>
        <taxon>Micrococcales</taxon>
        <taxon>Micrococcaceae</taxon>
        <taxon>Arthrobacter</taxon>
    </lineage>
</organism>
<proteinExistence type="predicted"/>
<dbReference type="SUPFAM" id="SSF52540">
    <property type="entry name" value="P-loop containing nucleoside triphosphate hydrolases"/>
    <property type="match status" value="1"/>
</dbReference>
<dbReference type="Pfam" id="PF00005">
    <property type="entry name" value="ABC_tran"/>
    <property type="match status" value="1"/>
</dbReference>